<evidence type="ECO:0008006" key="5">
    <source>
        <dbReference type="Google" id="ProtNLM"/>
    </source>
</evidence>
<keyword evidence="2" id="KW-0812">Transmembrane</keyword>
<dbReference type="Proteomes" id="UP000639396">
    <property type="component" value="Unassembled WGS sequence"/>
</dbReference>
<feature type="region of interest" description="Disordered" evidence="1">
    <location>
        <begin position="34"/>
        <end position="98"/>
    </location>
</feature>
<dbReference type="RefSeq" id="WP_190929517.1">
    <property type="nucleotide sequence ID" value="NZ_JACXJA010000024.1"/>
</dbReference>
<feature type="transmembrane region" description="Helical" evidence="2">
    <location>
        <begin position="6"/>
        <end position="26"/>
    </location>
</feature>
<name>A0A927CCT9_9BACL</name>
<evidence type="ECO:0000313" key="3">
    <source>
        <dbReference type="EMBL" id="MBD2863886.1"/>
    </source>
</evidence>
<evidence type="ECO:0000256" key="1">
    <source>
        <dbReference type="SAM" id="MobiDB-lite"/>
    </source>
</evidence>
<dbReference type="Pfam" id="PF12438">
    <property type="entry name" value="DUF3679"/>
    <property type="match status" value="1"/>
</dbReference>
<keyword evidence="2" id="KW-1133">Transmembrane helix</keyword>
<organism evidence="3 4">
    <name type="scientific">Paenibacillus oceani</name>
    <dbReference type="NCBI Taxonomy" id="2772510"/>
    <lineage>
        <taxon>Bacteria</taxon>
        <taxon>Bacillati</taxon>
        <taxon>Bacillota</taxon>
        <taxon>Bacilli</taxon>
        <taxon>Bacillales</taxon>
        <taxon>Paenibacillaceae</taxon>
        <taxon>Paenibacillus</taxon>
    </lineage>
</organism>
<proteinExistence type="predicted"/>
<evidence type="ECO:0000313" key="4">
    <source>
        <dbReference type="Proteomes" id="UP000639396"/>
    </source>
</evidence>
<gene>
    <name evidence="3" type="ORF">IDH45_18005</name>
</gene>
<evidence type="ECO:0000256" key="2">
    <source>
        <dbReference type="SAM" id="Phobius"/>
    </source>
</evidence>
<dbReference type="AlphaFoldDB" id="A0A927CCT9"/>
<reference evidence="3" key="1">
    <citation type="submission" date="2020-09" db="EMBL/GenBank/DDBJ databases">
        <title>A novel bacterium of genus Paenibacillus, isolated from South China Sea.</title>
        <authorList>
            <person name="Huang H."/>
            <person name="Mo K."/>
            <person name="Hu Y."/>
        </authorList>
    </citation>
    <scope>NUCLEOTIDE SEQUENCE</scope>
    <source>
        <strain evidence="3">IB182363</strain>
    </source>
</reference>
<dbReference type="InterPro" id="IPR020534">
    <property type="entry name" value="Uncharacterised_YqxA"/>
</dbReference>
<dbReference type="EMBL" id="JACXJA010000024">
    <property type="protein sequence ID" value="MBD2863886.1"/>
    <property type="molecule type" value="Genomic_DNA"/>
</dbReference>
<keyword evidence="2" id="KW-0472">Membrane</keyword>
<sequence length="126" mass="12918">MSRYSGMFVCVVLMMCFGIFFGIELATKGMERIHGPAPASVQPGAAVQPQSVTQAPPAAGNGQTPVSAKGQGGENAATAAQPKPQPQPLTTDSGVNRVGNQIGDMLQSVAHGTIRTVVSLLDSIVN</sequence>
<keyword evidence="4" id="KW-1185">Reference proteome</keyword>
<comment type="caution">
    <text evidence="3">The sequence shown here is derived from an EMBL/GenBank/DDBJ whole genome shotgun (WGS) entry which is preliminary data.</text>
</comment>
<accession>A0A927CCT9</accession>
<protein>
    <recommendedName>
        <fullName evidence="5">Translation initiation factor 2</fullName>
    </recommendedName>
</protein>